<reference evidence="2 3" key="1">
    <citation type="submission" date="2021-05" db="EMBL/GenBank/DDBJ databases">
        <title>The draft genome of Geobacter luticola JCM 17780.</title>
        <authorList>
            <person name="Xu Z."/>
            <person name="Masuda Y."/>
            <person name="Itoh H."/>
            <person name="Senoo K."/>
        </authorList>
    </citation>
    <scope>NUCLEOTIDE SEQUENCE [LARGE SCALE GENOMIC DNA]</scope>
    <source>
        <strain evidence="2 3">JCM 17780</strain>
    </source>
</reference>
<evidence type="ECO:0000256" key="1">
    <source>
        <dbReference type="SAM" id="SignalP"/>
    </source>
</evidence>
<evidence type="ECO:0000313" key="3">
    <source>
        <dbReference type="Proteomes" id="UP000756860"/>
    </source>
</evidence>
<dbReference type="EMBL" id="JAHCVK010000012">
    <property type="protein sequence ID" value="MBT0654579.1"/>
    <property type="molecule type" value="Genomic_DNA"/>
</dbReference>
<gene>
    <name evidence="2" type="ORF">KI810_16120</name>
</gene>
<feature type="signal peptide" evidence="1">
    <location>
        <begin position="1"/>
        <end position="30"/>
    </location>
</feature>
<dbReference type="Gene3D" id="3.40.50.10610">
    <property type="entry name" value="ABC-type transport auxiliary lipoprotein component"/>
    <property type="match status" value="2"/>
</dbReference>
<organism evidence="2 3">
    <name type="scientific">Geomobilimonas luticola</name>
    <dbReference type="NCBI Taxonomy" id="1114878"/>
    <lineage>
        <taxon>Bacteria</taxon>
        <taxon>Pseudomonadati</taxon>
        <taxon>Thermodesulfobacteriota</taxon>
        <taxon>Desulfuromonadia</taxon>
        <taxon>Geobacterales</taxon>
        <taxon>Geobacteraceae</taxon>
        <taxon>Geomobilimonas</taxon>
    </lineage>
</organism>
<protein>
    <submittedName>
        <fullName evidence="2">Uncharacterized protein</fullName>
    </submittedName>
</protein>
<dbReference type="Proteomes" id="UP000756860">
    <property type="component" value="Unassembled WGS sequence"/>
</dbReference>
<name>A0ABS5SGU3_9BACT</name>
<comment type="caution">
    <text evidence="2">The sequence shown here is derived from an EMBL/GenBank/DDBJ whole genome shotgun (WGS) entry which is preliminary data.</text>
</comment>
<keyword evidence="1" id="KW-0732">Signal</keyword>
<proteinExistence type="predicted"/>
<keyword evidence="3" id="KW-1185">Reference proteome</keyword>
<dbReference type="RefSeq" id="WP_214176588.1">
    <property type="nucleotide sequence ID" value="NZ_JAHCVK010000012.1"/>
</dbReference>
<feature type="chain" id="PRO_5046386238" evidence="1">
    <location>
        <begin position="31"/>
        <end position="394"/>
    </location>
</feature>
<evidence type="ECO:0000313" key="2">
    <source>
        <dbReference type="EMBL" id="MBT0654579.1"/>
    </source>
</evidence>
<sequence length="394" mass="42182">MRSSTSFSDFLVVVCLSGLLCLTAGTPATAADDGGKVPSRIAILPIINLSGSAVPLREVRTALLAEAAKRGITVLGEEELEKFMARHRLRYTGGVDETTAQAFHEEAGVGGVLVTSLQQYDATYPPKISLEARLVSAGEVPDIIWADAVSMAGDDAPGLLGRGLVENLPQLTATAIGRLVDSLAAGVTGKGNAAATEKVAGRFRPRISFRSPDLALGEKSRIAVVPFFNRSQRSYAGEILALHFVRELARRGDVTVLEPGVVRQKFLAFRLIMDEGLSLANAEVLFEVLNVDFIVTGTVMEYDDYEGGAGTPRVAFSSWLLDRKSRRVVLASESHNSGDDGIHFFELGKQRTAHLLGSNMVRGVVERMTSPGASASTPDPSDEGKDGFIYNEFN</sequence>
<accession>A0ABS5SGU3</accession>